<sequence>MTQTNIAPLFYEDVKTSMVKGDTADCQEFLPYHDVELLAQEGRVKLTLEAWFNKKRDIKHLVEFFTENAPRVFLILVLITPRQDCIRRCVRSLYDARLEDKDLPVSKSHVATTTPLFYTRDKKQCDFFKSWEMKPCDEFLSNQWAFLAPMFTKNKFSYEFYDCQRLPFIPAADYKPANGNFADVTRVGLHVGHLDPESDRKQLRENGKCVQVAVKSLKSQVQKFFEKELQTLEIMRNLDSPHLIKPIAAYKKGKDKCFVFPWAQGGNLGEFWNEDQSPLDEKLVCWALTQMTGMAHAIKLLHGEKARHGDIKPANILRFQKGDDKNELGTLVIADVGISKVHEQYTRYRTDPTTSTSWTVSYYPPEMSDYAQGVPVPRMYDIWALGCVFLQFMIWLILGQPEWKAFLKDITDDDQGCIKFWKGTPQGPKIHKNIKVWINKVKSVVDKGSAIWELAELISKRLLVPISSNDDGSQRLKNIQIDSIRLWKYIREHQASPDNIKTELKIQKTSKELTKCTLRNSNPDIQHQVRKLEEKCAELLKAASRLRQLKKRNKASLSPKLFEIQNLSTNILGSITDRAGANIVFAKLKEIHNCSQCPSYAFGPKLAKQAESRLLTSQLKDQWRSTTNKRWAYALISQPGWSILRPTINDQRIGVCDSCIEMDFLLPVLDLGRSLEDLTGTSYNCRICRFLLACLSKARPQPLGTVKLFMDRAGNAFQTSTDGDPVISIYGDPDHGPIHPDAQLGLPILPKFGGIQQFKMLRQWIQLCDQTHNCLSNRVNSKIIGKMPTRLVYVGSDIGSKMHLVDTSKHAADKYVALSHCWGVLSERDKFCLYTYNKQKLEQAIPFDSLPKTFRDAVTVTRNLGILYLWIDSLCIIQDDEQDWEAEAARMGPVFSSAYCTIAASSATSSLQGFLGTRMPRAATTINTLQGRVYLAEPIDDFNRHVEQGALNKRGNQSEFISDPDFPAYALSYHKDDRIRLIQYLYRVYSGLSLTKTTDRSKAILGLQERLAYAFGSSAKYGVLSAYFERMLLWEPENPGGMSRIAYKQTQRVPSWSWMACVGKIRYMGIPFKEVNWMGNFVDPFGPPSDRADWDGRLLAYANQLLIDEGELSKRSKIDQIDSKIDPIGWRCIVCGESKLSDDQGRFLQYVLLIHQTHSTEVLATYERVGVAVLLDTHIVPGTTKVWVV</sequence>
<name>A0A9P7H9Y2_9HYPO</name>
<reference evidence="3" key="1">
    <citation type="submission" date="2021-04" db="EMBL/GenBank/DDBJ databases">
        <title>Draft genome of Fusarium avenaceum strain F156N33, isolated from an atmospheric sample in Virginia.</title>
        <authorList>
            <person name="Yang S."/>
            <person name="Vinatzer B.A."/>
            <person name="Coleman J."/>
        </authorList>
    </citation>
    <scope>NUCLEOTIDE SEQUENCE</scope>
    <source>
        <strain evidence="3">F156N33</strain>
    </source>
</reference>
<dbReference type="InterPro" id="IPR000719">
    <property type="entry name" value="Prot_kinase_dom"/>
</dbReference>
<gene>
    <name evidence="3" type="ORF">KAF25_004971</name>
</gene>
<feature type="coiled-coil region" evidence="1">
    <location>
        <begin position="522"/>
        <end position="552"/>
    </location>
</feature>
<evidence type="ECO:0000256" key="1">
    <source>
        <dbReference type="SAM" id="Coils"/>
    </source>
</evidence>
<comment type="caution">
    <text evidence="3">The sequence shown here is derived from an EMBL/GenBank/DDBJ whole genome shotgun (WGS) entry which is preliminary data.</text>
</comment>
<dbReference type="SMART" id="SM00220">
    <property type="entry name" value="S_TKc"/>
    <property type="match status" value="1"/>
</dbReference>
<feature type="domain" description="Protein kinase" evidence="2">
    <location>
        <begin position="170"/>
        <end position="481"/>
    </location>
</feature>
<dbReference type="CDD" id="cd00180">
    <property type="entry name" value="PKc"/>
    <property type="match status" value="1"/>
</dbReference>
<evidence type="ECO:0000259" key="2">
    <source>
        <dbReference type="PROSITE" id="PS50011"/>
    </source>
</evidence>
<keyword evidence="4" id="KW-1185">Reference proteome</keyword>
<protein>
    <recommendedName>
        <fullName evidence="2">Protein kinase domain-containing protein</fullName>
    </recommendedName>
</protein>
<dbReference type="Proteomes" id="UP000782241">
    <property type="component" value="Unassembled WGS sequence"/>
</dbReference>
<evidence type="ECO:0000313" key="3">
    <source>
        <dbReference type="EMBL" id="KAG5662553.1"/>
    </source>
</evidence>
<dbReference type="GO" id="GO:0005524">
    <property type="term" value="F:ATP binding"/>
    <property type="evidence" value="ECO:0007669"/>
    <property type="project" value="InterPro"/>
</dbReference>
<keyword evidence="1" id="KW-0175">Coiled coil</keyword>
<dbReference type="EMBL" id="JAGPUO010000005">
    <property type="protein sequence ID" value="KAG5662553.1"/>
    <property type="molecule type" value="Genomic_DNA"/>
</dbReference>
<dbReference type="Gene3D" id="1.10.510.10">
    <property type="entry name" value="Transferase(Phosphotransferase) domain 1"/>
    <property type="match status" value="1"/>
</dbReference>
<evidence type="ECO:0000313" key="4">
    <source>
        <dbReference type="Proteomes" id="UP000782241"/>
    </source>
</evidence>
<dbReference type="PANTHER" id="PTHR33112:SF10">
    <property type="entry name" value="TOL"/>
    <property type="match status" value="1"/>
</dbReference>
<dbReference type="Gene3D" id="3.30.200.20">
    <property type="entry name" value="Phosphorylase Kinase, domain 1"/>
    <property type="match status" value="1"/>
</dbReference>
<dbReference type="InterPro" id="IPR011009">
    <property type="entry name" value="Kinase-like_dom_sf"/>
</dbReference>
<dbReference type="InterPro" id="IPR010730">
    <property type="entry name" value="HET"/>
</dbReference>
<dbReference type="PANTHER" id="PTHR33112">
    <property type="entry name" value="DOMAIN PROTEIN, PUTATIVE-RELATED"/>
    <property type="match status" value="1"/>
</dbReference>
<organism evidence="3 4">
    <name type="scientific">Fusarium avenaceum</name>
    <dbReference type="NCBI Taxonomy" id="40199"/>
    <lineage>
        <taxon>Eukaryota</taxon>
        <taxon>Fungi</taxon>
        <taxon>Dikarya</taxon>
        <taxon>Ascomycota</taxon>
        <taxon>Pezizomycotina</taxon>
        <taxon>Sordariomycetes</taxon>
        <taxon>Hypocreomycetidae</taxon>
        <taxon>Hypocreales</taxon>
        <taxon>Nectriaceae</taxon>
        <taxon>Fusarium</taxon>
        <taxon>Fusarium tricinctum species complex</taxon>
    </lineage>
</organism>
<dbReference type="AlphaFoldDB" id="A0A9P7H9Y2"/>
<dbReference type="Pfam" id="PF06985">
    <property type="entry name" value="HET"/>
    <property type="match status" value="1"/>
</dbReference>
<dbReference type="GO" id="GO:0004672">
    <property type="term" value="F:protein kinase activity"/>
    <property type="evidence" value="ECO:0007669"/>
    <property type="project" value="InterPro"/>
</dbReference>
<proteinExistence type="predicted"/>
<dbReference type="PROSITE" id="PS50011">
    <property type="entry name" value="PROTEIN_KINASE_DOM"/>
    <property type="match status" value="1"/>
</dbReference>
<accession>A0A9P7H9Y2</accession>
<dbReference type="SUPFAM" id="SSF56112">
    <property type="entry name" value="Protein kinase-like (PK-like)"/>
    <property type="match status" value="1"/>
</dbReference>
<dbReference type="Pfam" id="PF00069">
    <property type="entry name" value="Pkinase"/>
    <property type="match status" value="1"/>
</dbReference>